<dbReference type="InterPro" id="IPR056754">
    <property type="entry name" value="DSCAM/DSCAML_C"/>
</dbReference>
<feature type="domain" description="Ig-like" evidence="12">
    <location>
        <begin position="859"/>
        <end position="951"/>
    </location>
</feature>
<dbReference type="Gene3D" id="2.60.40.10">
    <property type="entry name" value="Immunoglobulins"/>
    <property type="match status" value="30"/>
</dbReference>
<feature type="domain" description="Ig-like" evidence="12">
    <location>
        <begin position="590"/>
        <end position="681"/>
    </location>
</feature>
<dbReference type="Pfam" id="PF12355">
    <property type="entry name" value="Dscam_C"/>
    <property type="match status" value="1"/>
</dbReference>
<feature type="domain" description="Ig-like" evidence="12">
    <location>
        <begin position="1306"/>
        <end position="1398"/>
    </location>
</feature>
<keyword evidence="7 11" id="KW-0472">Membrane</keyword>
<feature type="domain" description="Ig-like" evidence="12">
    <location>
        <begin position="1499"/>
        <end position="1591"/>
    </location>
</feature>
<dbReference type="FunFam" id="2.60.40.10:FF:000426">
    <property type="entry name" value="Down syndrome cell adhesion molecule, isoform J"/>
    <property type="match status" value="1"/>
</dbReference>
<keyword evidence="3" id="KW-0732">Signal</keyword>
<dbReference type="FunFam" id="2.60.40.10:FF:000719">
    <property type="entry name" value="nephrin isoform X1"/>
    <property type="match status" value="1"/>
</dbReference>
<dbReference type="Pfam" id="PF00041">
    <property type="entry name" value="fn3"/>
    <property type="match status" value="4"/>
</dbReference>
<dbReference type="EMBL" id="QOIP01000005">
    <property type="protein sequence ID" value="RLU22744.1"/>
    <property type="molecule type" value="Genomic_DNA"/>
</dbReference>
<feature type="domain" description="Fibronectin type-III" evidence="13">
    <location>
        <begin position="2982"/>
        <end position="3075"/>
    </location>
</feature>
<dbReference type="GO" id="GO:0030424">
    <property type="term" value="C:axon"/>
    <property type="evidence" value="ECO:0007669"/>
    <property type="project" value="TreeGrafter"/>
</dbReference>
<dbReference type="SUPFAM" id="SSF48726">
    <property type="entry name" value="Immunoglobulin"/>
    <property type="match status" value="24"/>
</dbReference>
<comment type="caution">
    <text evidence="14">The sequence shown here is derived from an EMBL/GenBank/DDBJ whole genome shotgun (WGS) entry which is preliminary data.</text>
</comment>
<dbReference type="CDD" id="cd20958">
    <property type="entry name" value="IgI_5_Dscam"/>
    <property type="match status" value="1"/>
</dbReference>
<feature type="domain" description="Ig-like" evidence="12">
    <location>
        <begin position="2449"/>
        <end position="2541"/>
    </location>
</feature>
<feature type="domain" description="Ig-like" evidence="12">
    <location>
        <begin position="401"/>
        <end position="494"/>
    </location>
</feature>
<dbReference type="PANTHER" id="PTHR10075">
    <property type="entry name" value="BASIGIN RELATED"/>
    <property type="match status" value="1"/>
</dbReference>
<evidence type="ECO:0000259" key="12">
    <source>
        <dbReference type="PROSITE" id="PS50835"/>
    </source>
</evidence>
<organism evidence="14 15">
    <name type="scientific">Ooceraea biroi</name>
    <name type="common">Clonal raider ant</name>
    <name type="synonym">Cerapachys biroi</name>
    <dbReference type="NCBI Taxonomy" id="2015173"/>
    <lineage>
        <taxon>Eukaryota</taxon>
        <taxon>Metazoa</taxon>
        <taxon>Ecdysozoa</taxon>
        <taxon>Arthropoda</taxon>
        <taxon>Hexapoda</taxon>
        <taxon>Insecta</taxon>
        <taxon>Pterygota</taxon>
        <taxon>Neoptera</taxon>
        <taxon>Endopterygota</taxon>
        <taxon>Hymenoptera</taxon>
        <taxon>Apocrita</taxon>
        <taxon>Aculeata</taxon>
        <taxon>Formicoidea</taxon>
        <taxon>Formicidae</taxon>
        <taxon>Dorylinae</taxon>
        <taxon>Ooceraea</taxon>
    </lineage>
</organism>
<dbReference type="InterPro" id="IPR003598">
    <property type="entry name" value="Ig_sub2"/>
</dbReference>
<dbReference type="CDD" id="cd20956">
    <property type="entry name" value="IgI_4_Dscam"/>
    <property type="match status" value="1"/>
</dbReference>
<evidence type="ECO:0000256" key="3">
    <source>
        <dbReference type="ARBA" id="ARBA00022729"/>
    </source>
</evidence>
<feature type="domain" description="Fibronectin type-III" evidence="13">
    <location>
        <begin position="2798"/>
        <end position="2894"/>
    </location>
</feature>
<name>A0A3L8DQP6_OOCBI</name>
<dbReference type="GO" id="GO:0007156">
    <property type="term" value="P:homophilic cell adhesion via plasma membrane adhesion molecules"/>
    <property type="evidence" value="ECO:0007669"/>
    <property type="project" value="TreeGrafter"/>
</dbReference>
<evidence type="ECO:0008006" key="16">
    <source>
        <dbReference type="Google" id="ProtNLM"/>
    </source>
</evidence>
<dbReference type="InterPro" id="IPR021012">
    <property type="entry name" value="Dscam1_C"/>
</dbReference>
<dbReference type="Pfam" id="PF13927">
    <property type="entry name" value="Ig_3"/>
    <property type="match status" value="13"/>
</dbReference>
<feature type="domain" description="Ig-like" evidence="12">
    <location>
        <begin position="1701"/>
        <end position="1793"/>
    </location>
</feature>
<feature type="region of interest" description="Disordered" evidence="10">
    <location>
        <begin position="2679"/>
        <end position="2702"/>
    </location>
</feature>
<dbReference type="Pfam" id="PF07679">
    <property type="entry name" value="I-set"/>
    <property type="match status" value="11"/>
</dbReference>
<evidence type="ECO:0000256" key="2">
    <source>
        <dbReference type="ARBA" id="ARBA00022692"/>
    </source>
</evidence>
<dbReference type="SMART" id="SM00409">
    <property type="entry name" value="IG"/>
    <property type="match status" value="24"/>
</dbReference>
<feature type="region of interest" description="Disordered" evidence="10">
    <location>
        <begin position="3442"/>
        <end position="3624"/>
    </location>
</feature>
<dbReference type="GO" id="GO:0070593">
    <property type="term" value="P:dendrite self-avoidance"/>
    <property type="evidence" value="ECO:0007669"/>
    <property type="project" value="TreeGrafter"/>
</dbReference>
<dbReference type="FunFam" id="2.60.40.10:FF:000394">
    <property type="entry name" value="Down syndrome cell adhesion molecule, isoform J"/>
    <property type="match status" value="1"/>
</dbReference>
<feature type="domain" description="Ig-like" evidence="12">
    <location>
        <begin position="1994"/>
        <end position="2086"/>
    </location>
</feature>
<dbReference type="PANTHER" id="PTHR10075:SF53">
    <property type="entry name" value="DOWN SYNDROME CELL ADHESION MOLECULE 1, ISOFORM BQ"/>
    <property type="match status" value="1"/>
</dbReference>
<dbReference type="Pfam" id="PF25059">
    <property type="entry name" value="FN3_DSCAM-DSCAML_C"/>
    <property type="match status" value="1"/>
</dbReference>
<feature type="domain" description="Ig-like" evidence="12">
    <location>
        <begin position="956"/>
        <end position="1047"/>
    </location>
</feature>
<feature type="transmembrane region" description="Helical" evidence="11">
    <location>
        <begin position="3263"/>
        <end position="3286"/>
    </location>
</feature>
<protein>
    <recommendedName>
        <fullName evidence="16">Down syndrome cell adhesion molecule-like protein</fullName>
    </recommendedName>
</protein>
<dbReference type="InterPro" id="IPR013783">
    <property type="entry name" value="Ig-like_fold"/>
</dbReference>
<feature type="domain" description="Ig-like" evidence="12">
    <location>
        <begin position="2887"/>
        <end position="2980"/>
    </location>
</feature>
<evidence type="ECO:0000256" key="4">
    <source>
        <dbReference type="ARBA" id="ARBA00022737"/>
    </source>
</evidence>
<dbReference type="GO" id="GO:0005886">
    <property type="term" value="C:plasma membrane"/>
    <property type="evidence" value="ECO:0007669"/>
    <property type="project" value="TreeGrafter"/>
</dbReference>
<dbReference type="Proteomes" id="UP000279307">
    <property type="component" value="Chromosome 5"/>
</dbReference>
<dbReference type="GO" id="GO:0098632">
    <property type="term" value="F:cell-cell adhesion mediator activity"/>
    <property type="evidence" value="ECO:0007669"/>
    <property type="project" value="TreeGrafter"/>
</dbReference>
<feature type="domain" description="Ig-like" evidence="12">
    <location>
        <begin position="1596"/>
        <end position="1688"/>
    </location>
</feature>
<feature type="domain" description="Fibronectin type-III" evidence="13">
    <location>
        <begin position="2550"/>
        <end position="2646"/>
    </location>
</feature>
<evidence type="ECO:0000313" key="15">
    <source>
        <dbReference type="Proteomes" id="UP000279307"/>
    </source>
</evidence>
<dbReference type="InterPro" id="IPR007110">
    <property type="entry name" value="Ig-like_dom"/>
</dbReference>
<accession>A0A3L8DQP6</accession>
<dbReference type="PROSITE" id="PS50835">
    <property type="entry name" value="IG_LIKE"/>
    <property type="match status" value="24"/>
</dbReference>
<dbReference type="SUPFAM" id="SSF49265">
    <property type="entry name" value="Fibronectin type III"/>
    <property type="match status" value="3"/>
</dbReference>
<evidence type="ECO:0000259" key="13">
    <source>
        <dbReference type="PROSITE" id="PS50853"/>
    </source>
</evidence>
<evidence type="ECO:0000313" key="14">
    <source>
        <dbReference type="EMBL" id="RLU22744.1"/>
    </source>
</evidence>
<feature type="domain" description="Ig-like" evidence="12">
    <location>
        <begin position="314"/>
        <end position="393"/>
    </location>
</feature>
<dbReference type="FunFam" id="2.60.40.10:FF:000308">
    <property type="entry name" value="Down syndrome cell adhesion molecule, isoform D"/>
    <property type="match status" value="1"/>
</dbReference>
<dbReference type="CDD" id="cd20957">
    <property type="entry name" value="IgC2_3_Dscam"/>
    <property type="match status" value="1"/>
</dbReference>
<dbReference type="SMART" id="SM00060">
    <property type="entry name" value="FN3"/>
    <property type="match status" value="5"/>
</dbReference>
<feature type="domain" description="Ig-like" evidence="12">
    <location>
        <begin position="1896"/>
        <end position="1989"/>
    </location>
</feature>
<dbReference type="InterPro" id="IPR036179">
    <property type="entry name" value="Ig-like_dom_sf"/>
</dbReference>
<feature type="compositionally biased region" description="Basic and acidic residues" evidence="10">
    <location>
        <begin position="3576"/>
        <end position="3593"/>
    </location>
</feature>
<feature type="domain" description="Ig-like" evidence="12">
    <location>
        <begin position="2161"/>
        <end position="2252"/>
    </location>
</feature>
<keyword evidence="8" id="KW-1015">Disulfide bond</keyword>
<evidence type="ECO:0000256" key="10">
    <source>
        <dbReference type="SAM" id="MobiDB-lite"/>
    </source>
</evidence>
<evidence type="ECO:0000256" key="5">
    <source>
        <dbReference type="ARBA" id="ARBA00022889"/>
    </source>
</evidence>
<feature type="domain" description="Ig-like" evidence="12">
    <location>
        <begin position="2351"/>
        <end position="2444"/>
    </location>
</feature>
<dbReference type="InterPro" id="IPR036116">
    <property type="entry name" value="FN3_sf"/>
</dbReference>
<evidence type="ECO:0000256" key="6">
    <source>
        <dbReference type="ARBA" id="ARBA00022989"/>
    </source>
</evidence>
<feature type="domain" description="Ig-like" evidence="12">
    <location>
        <begin position="1211"/>
        <end position="1301"/>
    </location>
</feature>
<dbReference type="SMART" id="SM00408">
    <property type="entry name" value="IGc2"/>
    <property type="match status" value="24"/>
</dbReference>
<dbReference type="FunFam" id="2.60.40.10:FF:000302">
    <property type="entry name" value="Down syndrome cell adhesion molecule, isoform D"/>
    <property type="match status" value="1"/>
</dbReference>
<feature type="transmembrane region" description="Helical" evidence="11">
    <location>
        <begin position="3203"/>
        <end position="3226"/>
    </location>
</feature>
<dbReference type="PROSITE" id="PS50853">
    <property type="entry name" value="FN3"/>
    <property type="match status" value="5"/>
</dbReference>
<dbReference type="OrthoDB" id="5982258at2759"/>
<evidence type="ECO:0000256" key="9">
    <source>
        <dbReference type="ARBA" id="ARBA00023319"/>
    </source>
</evidence>
<dbReference type="FunFam" id="2.60.40.10:FF:000017">
    <property type="entry name" value="Down syndrome cell adhesion molecule b"/>
    <property type="match status" value="15"/>
</dbReference>
<gene>
    <name evidence="14" type="ORF">DMN91_005022</name>
</gene>
<feature type="domain" description="Ig-like" evidence="12">
    <location>
        <begin position="1403"/>
        <end position="1494"/>
    </location>
</feature>
<feature type="domain" description="Ig-like" evidence="12">
    <location>
        <begin position="1090"/>
        <end position="1192"/>
    </location>
</feature>
<feature type="domain" description="Ig-like" evidence="12">
    <location>
        <begin position="2090"/>
        <end position="2152"/>
    </location>
</feature>
<sequence length="3624" mass="390261">MPKSAYCATHRRSLLPHLEPVNGAKPRVASTSKYDVLASIVGAAVTMLCPAQGHPLPAYRLRRIHFLSSEPVGSSPPRLPPKSKFDAIWKIQGQAITLLCDAQASPSPLFSVRPNVRDKDINGLRRDILVEQMVGLPCPVQEPTGNVAPRIAGERYEGHKLADVPKTSMAALDCATQDLRLLQRAIHIRSPSGEIGIVVRDEALTLGNLLISEPSGRTAPKATGDGLKYRGVEGESLALACAAQGFPAPITRWYKFIEGTSRRQPVQLNERVRQVSGTLIIREARVEDSGKYLCIVNNSVGGESVETVLTVTAPLTAEIEPSTQTIDFGRPATFTCTVQGNPIKTISWLKDGKPLGLEDRVLRIESVKKEDKGMYQCFVRNDQESAQATAELKLGGRFEPPQIRQAFAEETLQPGPSMFLNCVASGNPTPEITWELDGKRLSNTERLQVGQYVTVNGDVVSHLNISSIHTNDGGLYKCIAASKVGSAEHSARLNVYGLPFIRHMDKKAIVAGETLRVTCPVAGYPIESIVWERDTRVLPINRKQKVFPNGTLIIENVERMSDQATYTCVARNAQGYSARGTLEVQVMVPPVVQEFAFTKLPMNAGEFANLQCIVPSGDLPLNIRWSYPGEEMGGSSGVLAKKVADRVSMLMISVITARHAGEYVCTAENAAGTSSHSTVLTVNGSGLHDLFLENTAFSFDSSVAFCHLSSRPCTQTQQAPPALLPRFSHPLYVSVIASSACRDPPKRVDDDERMMDERLIDAHTVGPQLLPIAFNAEIANWGDSASVPCSILKGDMPMDISWAFNGVPIDTSKDTGITITRISKHLSTLSIDGVSARHAGEYACSASNLAGSSLFPVAPQILPFAFGDEPASWGELVSVTCSVTKGDQPIEITWAFNGTPIDNHDSDVVIGSTNRKNSVLTIESVAARHAGDYTCTASNRVGATTHTAHLAVNVAPQILQFSFGDDPLNSGEMLSVTCTIVKGDFPVKLTWTFDDIPIDSSRPDVTIVNNKRVSFLSIDSVAARHAGRYKCTATNAAGSDSHTAVLSVNVLTLVWRHQLILLPRVFVVPLPEAPTCDSLKSVPFAVAVAPQLAPFSFGDEAANAGEMATVQCAVIKGDLPIDVVWSFNGREIEAANGAFDEHNYDNPDIVISRSSKRASTLTIESVAARHAGEYSCTASNTAGTATHSSVLSVNGTLVQFRINDGWVVVSPRIAPFEMADRAVNWGDSVSAVCTVVNGDTPLEITWALNGMPIEETHRISVTTTKRNSLLSIDSASPSHAGTYTCVASNAAGATTYSAELTVNVAPQIAPFAVAEEPANWGDSISVVCAILKGDLPIEITWALNGEPIRPDRSDINILATTRKNSILSIESVAARHAGEYTCSASNKAGATSHSAILAVNVAPDIAPFVISEKPANWGETVTATCTVLKGDHPIQIEWALNGEPISHDFSDITIVTNKRVSLLTIDAVTASHAGEYTCVATNAAGGTSYSASLAVNVAPEIMPFDIGDEPANWGDTITVTCTVLKGDHPIQIEWAHNGEPISRDHPDISIVSTSKRVSLLTIDAVTARHAGEYTCTASNVAGGTSYSASLAVNVAPHIGPFAINDGPANWGDMVSATCSITKGDFPVKITWKFNGDRINPHDSDITITRINKHMSALSIESVAARHAGVYTCVATNRAGNVSHSDTLAVNGTYLRITRIAPQIFPFTFGDEPVNSGEAISATCSILKGDFPMDIAWAFNGEPISAEHTDQFSITKSKRLSVLSIDAVAARYAGEYTCTASNKAGASSHTAALAVNVAPQIAPFSIGDEPANWGEAVSAVCTIVKGDLPIEVSWALNGEPITKENYGDVSISRNSKRVSVMTIEAVSPRHAGEYTCTASNAAGATSYSATLAVNVAPQIAPFSISEEPANWGEQVSAVCSVLKGDLPIEIRWSLNGELITHLTHPDVTITNTGKKTSVLTIESVTARHAGEYSCVASNLVGSVSRSAILSVNVSPQIGPISFGDEPVNAGDLVSVQCVVTKGDSPLEITWTFDGRPIQSYHSDVIVSDTGKRVKQLTIESVAARHAGEYTCVASNAAGSVSHSATLDVNVVEGDPPLKLRWTLNGHAISPHSGISIVDLGGRGAILSIGSVQATHAGTYTCVAENLAGRHELSADLIVNVAPHLQPFAFDEANSGDLIIVHCAVVKGDTPISLKWLFEGRHLEVGDGVGITALGDRVSALTIPAVRGEHAGEYACVADNPAGSARHSAHLKVNVLPRISPFDFGDRPIYAGQAAQLACMVLVGDTPIEIAWTHEGRPLSQFMGYSFGKLGPRTSILLIEPVTPEHGGCYACIASNPSGRAVYEATLRVHVPPRWILEPTDKAFAQGSDARVECKADGFPKPQVTWKRAAGDTPGDYTDLKLSNPDISVEDGTLSINNIQKTNEGYYLCEAVNGIGSGLSAVILISVQAPPQFEIKLRNQTARRGEPAVLQCEAQGEKPIGILWNMNNKRLDTKSDPRYTIREEILANGVLSDLSIKRTERTDSALFTCVATNAFGSDDTSINMIVQEVPEVPYGLKVLDKSGRSVQLSWAAPYDGNSPITRYVIEYKISKGSWETDIDRVLVPGSRQNVAGVFNLRPATTYHLRIVAENEIGTQSADKPYMFETVEFSKEDGKEHHLQIMNLKTYTQYGVVVQAFNKVGSGPMSEERRQHTAEGVPEQPPHDTTCTTLTSQTIRVSWMSPPLIAANGVITGYKVIYGPSDTWYDENTKDTKITSSSETILHGLKKYTNYSMQVLAFTSGGDGVKSAPIHCQTEQDAPEAPIAIKALVMSAESILISWRPPSQPNGVISQYTVYTKADNAEEPTSQKVPPNQLTHEASGLDKQRRYEFWVTASTNIGEGEASKIVTLGPSVRVPAKIASFDDKFTATYKEDVKLPCLTVGVPAPEVTWKVRGATLQPSDRLRQLPEGSLFIKEVDRADAGEYSCYVENSFGHDTVTHQLVVHAPPHSPQVTLTATTTNSLTMKLRPHPTDNAPIHGYTIHYKPEFGDWETVQISSTAQKYTLENLWCGSRYQIYVTAYNGIGTGDPSDILNTRTKGSKPIIPEAARFIEVSTNSITLHLSAWSDGGCPMLYFVVEHKKKHQQEWNQVSNNVKPGGNFVVLDLDPASWYYLRVTAHNNAGFAVAEYEFATLTVTGGTIAPARELPDVNGGGNDDDPMKIFMANLNLIVPVAAAILVIFVAVIVMCFLRGKSHGTIAPPVRNGGNGDNTADVRRYFPWLPSWLDVNVVVPVGATVVVIIVGIVVICVALSRRTRGPEQTRLRDDVVYQQTGVGGATLDKRRSDLRDELGYIAPPNRKLPPVPGSNYNTCDRIKRGTVISTSVSYDLCSMCSIGGTGSVRSHSTWDPRRHMYEELSHYVPNRRCPPPPRMGSAEGLPHRGMEDEICPYATFHLLGFREEMDPSKAMQFQTFPHPGNGHSGTMGPPVGHPTNASAHSRSGSQSMPRQNGRYSRVPSQGGGSGTHNVFSPEYDDPANCAPEEDQYGSQYGSQYGAPYDHYGSRGSVGRRSVGSIRNIPVSGSPEPPPPPPRNHQDQNNSSFNDSKESNEISEAECDRDQLVNRNYGVNARGKDGMTTEEMRKLIERSVERE</sequence>
<feature type="domain" description="Ig-like" evidence="12">
    <location>
        <begin position="499"/>
        <end position="583"/>
    </location>
</feature>
<reference evidence="14 15" key="1">
    <citation type="journal article" date="2018" name="Genome Res.">
        <title>The genomic architecture and molecular evolution of ant odorant receptors.</title>
        <authorList>
            <person name="McKenzie S.K."/>
            <person name="Kronauer D.J.C."/>
        </authorList>
    </citation>
    <scope>NUCLEOTIDE SEQUENCE [LARGE SCALE GENOMIC DNA]</scope>
    <source>
        <strain evidence="14">Clonal line C1</strain>
    </source>
</reference>
<keyword evidence="4" id="KW-0677">Repeat</keyword>
<feature type="domain" description="Ig-like" evidence="12">
    <location>
        <begin position="767"/>
        <end position="848"/>
    </location>
</feature>
<comment type="subcellular location">
    <subcellularLocation>
        <location evidence="1">Membrane</location>
        <topology evidence="1">Single-pass membrane protein</topology>
    </subcellularLocation>
</comment>
<feature type="compositionally biased region" description="Basic and acidic residues" evidence="10">
    <location>
        <begin position="3603"/>
        <end position="3624"/>
    </location>
</feature>
<dbReference type="FunFam" id="2.60.40.10:FF:000410">
    <property type="entry name" value="Down syndrome cell adhesion molecule, isoform H"/>
    <property type="match status" value="1"/>
</dbReference>
<dbReference type="FunFam" id="2.60.40.10:FF:000324">
    <property type="entry name" value="Down syndrome cell adhesion molecule, isoform D"/>
    <property type="match status" value="1"/>
</dbReference>
<feature type="domain" description="Ig-like" evidence="12">
    <location>
        <begin position="2255"/>
        <end position="2346"/>
    </location>
</feature>
<dbReference type="FunFam" id="2.60.40.10:FF:000333">
    <property type="entry name" value="Down syndrome cell adhesion molecule"/>
    <property type="match status" value="2"/>
</dbReference>
<evidence type="ECO:0000256" key="8">
    <source>
        <dbReference type="ARBA" id="ARBA00023157"/>
    </source>
</evidence>
<dbReference type="InterPro" id="IPR013098">
    <property type="entry name" value="Ig_I-set"/>
</dbReference>
<keyword evidence="6 11" id="KW-1133">Transmembrane helix</keyword>
<feature type="domain" description="Fibronectin type-III" evidence="13">
    <location>
        <begin position="3079"/>
        <end position="3174"/>
    </location>
</feature>
<feature type="domain" description="Fibronectin type-III" evidence="13">
    <location>
        <begin position="2698"/>
        <end position="2794"/>
    </location>
</feature>
<evidence type="ECO:0000256" key="7">
    <source>
        <dbReference type="ARBA" id="ARBA00023136"/>
    </source>
</evidence>
<keyword evidence="5" id="KW-0130">Cell adhesion</keyword>
<evidence type="ECO:0000256" key="11">
    <source>
        <dbReference type="SAM" id="Phobius"/>
    </source>
</evidence>
<dbReference type="FunFam" id="2.60.40.10:FF:000093">
    <property type="entry name" value="Down syndrome cell adhesion molecule, isoform B"/>
    <property type="match status" value="1"/>
</dbReference>
<proteinExistence type="predicted"/>
<dbReference type="InterPro" id="IPR003599">
    <property type="entry name" value="Ig_sub"/>
</dbReference>
<dbReference type="GO" id="GO:0007411">
    <property type="term" value="P:axon guidance"/>
    <property type="evidence" value="ECO:0007669"/>
    <property type="project" value="TreeGrafter"/>
</dbReference>
<dbReference type="FunFam" id="2.60.40.10:FF:000311">
    <property type="entry name" value="Down syndrome cell adhesion molecule, isoform D"/>
    <property type="match status" value="1"/>
</dbReference>
<feature type="domain" description="Ig-like" evidence="12">
    <location>
        <begin position="220"/>
        <end position="310"/>
    </location>
</feature>
<keyword evidence="9" id="KW-0393">Immunoglobulin domain</keyword>
<keyword evidence="2 11" id="KW-0812">Transmembrane</keyword>
<dbReference type="CDD" id="cd00063">
    <property type="entry name" value="FN3"/>
    <property type="match status" value="5"/>
</dbReference>
<feature type="compositionally biased region" description="Polar residues" evidence="10">
    <location>
        <begin position="3465"/>
        <end position="3484"/>
    </location>
</feature>
<dbReference type="InterPro" id="IPR003961">
    <property type="entry name" value="FN3_dom"/>
</dbReference>
<feature type="domain" description="Ig-like" evidence="12">
    <location>
        <begin position="1798"/>
        <end position="1891"/>
    </location>
</feature>
<evidence type="ECO:0000256" key="1">
    <source>
        <dbReference type="ARBA" id="ARBA00004167"/>
    </source>
</evidence>
<feature type="compositionally biased region" description="Low complexity" evidence="10">
    <location>
        <begin position="3535"/>
        <end position="3548"/>
    </location>
</feature>